<dbReference type="SMART" id="SM00091">
    <property type="entry name" value="PAS"/>
    <property type="match status" value="3"/>
</dbReference>
<evidence type="ECO:0000259" key="2">
    <source>
        <dbReference type="PROSITE" id="PS50112"/>
    </source>
</evidence>
<name>A0A238Z5R1_9BACT</name>
<evidence type="ECO:0000259" key="3">
    <source>
        <dbReference type="PROSITE" id="PS50883"/>
    </source>
</evidence>
<dbReference type="PANTHER" id="PTHR44757:SF2">
    <property type="entry name" value="BIOFILM ARCHITECTURE MAINTENANCE PROTEIN MBAA"/>
    <property type="match status" value="1"/>
</dbReference>
<dbReference type="CDD" id="cd01948">
    <property type="entry name" value="EAL"/>
    <property type="match status" value="1"/>
</dbReference>
<dbReference type="CDD" id="cd00130">
    <property type="entry name" value="PAS"/>
    <property type="match status" value="2"/>
</dbReference>
<dbReference type="InterPro" id="IPR043128">
    <property type="entry name" value="Rev_trsase/Diguanyl_cyclase"/>
</dbReference>
<dbReference type="SUPFAM" id="SSF141868">
    <property type="entry name" value="EAL domain-like"/>
    <property type="match status" value="1"/>
</dbReference>
<dbReference type="InterPro" id="IPR013767">
    <property type="entry name" value="PAS_fold"/>
</dbReference>
<dbReference type="InterPro" id="IPR013656">
    <property type="entry name" value="PAS_4"/>
</dbReference>
<sequence>MSSKPFPLAASPSPHTAPSSGKTPRRGLPLRALSSILDSLSLPVFATDRKGRLAFVNRAACTVLGKPAEALLGASEALFFPPPTGVERHASERVLTWNGREHVVCVLREAMDGGGLTAGHVLDLTPLRDTELACALHQKRLEALVMGLSMLLMAFDEHGRVAFWNRECERALGYTADEALGAADIMERLYPDPERRQRMRAWHTGEEGPDCCEAVMRARDGGDRTIVWNRNRHAQPVTGWVGWASGVDVTDRAAAQNALREAERRADALFRQSPLGMHVYRLTPSGRLLLVAANPAADKILHRDHGPLLGQPLEAAFPELSGAEPRRRIERACSHGELWRTERNTYRDEQAAGAYEVHCFQIEPRVCALMFLDHTEQKRLETRLRHQALHDPLTGIANRSLCVERIDTALQRVRRRPDYRYAVILIDLDRFKLVNESLGHTAGDALLIETAARLRACVRELDTVARTGGDEFVVVMEEFDSYKRPIQAIRRIRHALAAPVTARGQELSVTASIGLALGQTPADSAEEVLRNATLAMHRAKSMGKNRVKSFTPSLLAQTLKVVRLENEMDRAIARGEFFLEFQPIVQMGKQQGLFGFEALARWRHPERGLVMPGEFIPIAEESGKVVELGYWALREGSRILNSWRRRHPHLRDAVLSVNLSPQQVPRPDFLPRVRDILAETGLPTKNLKLEVTETALMQSGTTVLNKLAELREMGVTFSVDDFGTGYSSLAYLTRLPLDHLKIDLSFVHMLEHGKENLEIVKAIIQLATSLRMDVVAEGVETRRQQSILLDLGCEFFQGYLFAKPLPEAQAEAFLGRFEDGVCPFP</sequence>
<dbReference type="NCBIfam" id="TIGR00254">
    <property type="entry name" value="GGDEF"/>
    <property type="match status" value="1"/>
</dbReference>
<dbReference type="InterPro" id="IPR035919">
    <property type="entry name" value="EAL_sf"/>
</dbReference>
<feature type="region of interest" description="Disordered" evidence="1">
    <location>
        <begin position="1"/>
        <end position="25"/>
    </location>
</feature>
<gene>
    <name evidence="5" type="ORF">SAMN04488503_1246</name>
</gene>
<protein>
    <submittedName>
        <fullName evidence="5">PAS domain S-box-containing protein/diguanylate cyclase (GGDEF) domain-containing protein</fullName>
    </submittedName>
</protein>
<dbReference type="RefSeq" id="WP_089272811.1">
    <property type="nucleotide sequence ID" value="NZ_FZOC01000002.1"/>
</dbReference>
<feature type="domain" description="EAL" evidence="3">
    <location>
        <begin position="561"/>
        <end position="818"/>
    </location>
</feature>
<dbReference type="SMART" id="SM00267">
    <property type="entry name" value="GGDEF"/>
    <property type="match status" value="1"/>
</dbReference>
<dbReference type="PROSITE" id="PS50112">
    <property type="entry name" value="PAS"/>
    <property type="match status" value="2"/>
</dbReference>
<dbReference type="GO" id="GO:0006355">
    <property type="term" value="P:regulation of DNA-templated transcription"/>
    <property type="evidence" value="ECO:0007669"/>
    <property type="project" value="InterPro"/>
</dbReference>
<dbReference type="PANTHER" id="PTHR44757">
    <property type="entry name" value="DIGUANYLATE CYCLASE DGCP"/>
    <property type="match status" value="1"/>
</dbReference>
<dbReference type="SUPFAM" id="SSF55073">
    <property type="entry name" value="Nucleotide cyclase"/>
    <property type="match status" value="1"/>
</dbReference>
<dbReference type="PROSITE" id="PS50883">
    <property type="entry name" value="EAL"/>
    <property type="match status" value="1"/>
</dbReference>
<keyword evidence="6" id="KW-1185">Reference proteome</keyword>
<reference evidence="5 6" key="1">
    <citation type="submission" date="2017-06" db="EMBL/GenBank/DDBJ databases">
        <authorList>
            <person name="Kim H.J."/>
            <person name="Triplett B.A."/>
        </authorList>
    </citation>
    <scope>NUCLEOTIDE SEQUENCE [LARGE SCALE GENOMIC DNA]</scope>
    <source>
        <strain evidence="5 6">DSM 13116</strain>
    </source>
</reference>
<dbReference type="NCBIfam" id="TIGR00229">
    <property type="entry name" value="sensory_box"/>
    <property type="match status" value="1"/>
</dbReference>
<accession>A0A238Z5R1</accession>
<dbReference type="InterPro" id="IPR000014">
    <property type="entry name" value="PAS"/>
</dbReference>
<dbReference type="Gene3D" id="3.30.70.270">
    <property type="match status" value="1"/>
</dbReference>
<dbReference type="AlphaFoldDB" id="A0A238Z5R1"/>
<dbReference type="SUPFAM" id="SSF55785">
    <property type="entry name" value="PYP-like sensor domain (PAS domain)"/>
    <property type="match status" value="3"/>
</dbReference>
<dbReference type="PROSITE" id="PS50887">
    <property type="entry name" value="GGDEF"/>
    <property type="match status" value="1"/>
</dbReference>
<dbReference type="Proteomes" id="UP000198324">
    <property type="component" value="Unassembled WGS sequence"/>
</dbReference>
<evidence type="ECO:0000256" key="1">
    <source>
        <dbReference type="SAM" id="MobiDB-lite"/>
    </source>
</evidence>
<feature type="compositionally biased region" description="Low complexity" evidence="1">
    <location>
        <begin position="7"/>
        <end position="20"/>
    </location>
</feature>
<dbReference type="OrthoDB" id="7673416at2"/>
<dbReference type="Gene3D" id="3.30.450.20">
    <property type="entry name" value="PAS domain"/>
    <property type="match status" value="3"/>
</dbReference>
<dbReference type="Gene3D" id="3.20.20.450">
    <property type="entry name" value="EAL domain"/>
    <property type="match status" value="1"/>
</dbReference>
<dbReference type="CDD" id="cd01949">
    <property type="entry name" value="GGDEF"/>
    <property type="match status" value="1"/>
</dbReference>
<dbReference type="InterPro" id="IPR052155">
    <property type="entry name" value="Biofilm_reg_signaling"/>
</dbReference>
<evidence type="ECO:0000313" key="6">
    <source>
        <dbReference type="Proteomes" id="UP000198324"/>
    </source>
</evidence>
<dbReference type="InterPro" id="IPR029787">
    <property type="entry name" value="Nucleotide_cyclase"/>
</dbReference>
<dbReference type="InterPro" id="IPR035965">
    <property type="entry name" value="PAS-like_dom_sf"/>
</dbReference>
<dbReference type="Pfam" id="PF00563">
    <property type="entry name" value="EAL"/>
    <property type="match status" value="1"/>
</dbReference>
<dbReference type="EMBL" id="FZOC01000002">
    <property type="protein sequence ID" value="SNR78261.1"/>
    <property type="molecule type" value="Genomic_DNA"/>
</dbReference>
<feature type="domain" description="GGDEF" evidence="4">
    <location>
        <begin position="419"/>
        <end position="552"/>
    </location>
</feature>
<dbReference type="Pfam" id="PF13426">
    <property type="entry name" value="PAS_9"/>
    <property type="match status" value="1"/>
</dbReference>
<dbReference type="Pfam" id="PF00990">
    <property type="entry name" value="GGDEF"/>
    <property type="match status" value="1"/>
</dbReference>
<dbReference type="InterPro" id="IPR001633">
    <property type="entry name" value="EAL_dom"/>
</dbReference>
<proteinExistence type="predicted"/>
<evidence type="ECO:0000259" key="4">
    <source>
        <dbReference type="PROSITE" id="PS50887"/>
    </source>
</evidence>
<dbReference type="Pfam" id="PF08448">
    <property type="entry name" value="PAS_4"/>
    <property type="match status" value="1"/>
</dbReference>
<organism evidence="5 6">
    <name type="scientific">Humidesulfovibrio mexicanus</name>
    <dbReference type="NCBI Taxonomy" id="147047"/>
    <lineage>
        <taxon>Bacteria</taxon>
        <taxon>Pseudomonadati</taxon>
        <taxon>Thermodesulfobacteriota</taxon>
        <taxon>Desulfovibrionia</taxon>
        <taxon>Desulfovibrionales</taxon>
        <taxon>Desulfovibrionaceae</taxon>
        <taxon>Humidesulfovibrio</taxon>
    </lineage>
</organism>
<dbReference type="SMART" id="SM00052">
    <property type="entry name" value="EAL"/>
    <property type="match status" value="1"/>
</dbReference>
<dbReference type="Pfam" id="PF00989">
    <property type="entry name" value="PAS"/>
    <property type="match status" value="1"/>
</dbReference>
<dbReference type="InterPro" id="IPR000160">
    <property type="entry name" value="GGDEF_dom"/>
</dbReference>
<feature type="domain" description="PAS" evidence="2">
    <location>
        <begin position="29"/>
        <end position="73"/>
    </location>
</feature>
<evidence type="ECO:0000313" key="5">
    <source>
        <dbReference type="EMBL" id="SNR78261.1"/>
    </source>
</evidence>
<feature type="domain" description="PAS" evidence="2">
    <location>
        <begin position="137"/>
        <end position="192"/>
    </location>
</feature>